<name>A0A3A5HBL0_9ACTN</name>
<dbReference type="InterPro" id="IPR025101">
    <property type="entry name" value="DUF4012"/>
</dbReference>
<reference evidence="2" key="1">
    <citation type="submission" date="2018-09" db="EMBL/GenBank/DDBJ databases">
        <authorList>
            <person name="Zhu H."/>
        </authorList>
    </citation>
    <scope>NUCLEOTIDE SEQUENCE [LARGE SCALE GENOMIC DNA]</scope>
    <source>
        <strain evidence="2">K1W22B-1</strain>
    </source>
</reference>
<dbReference type="AlphaFoldDB" id="A0A3A5HBL0"/>
<proteinExistence type="predicted"/>
<evidence type="ECO:0000313" key="1">
    <source>
        <dbReference type="EMBL" id="RJS45414.1"/>
    </source>
</evidence>
<dbReference type="EMBL" id="QYRP01000002">
    <property type="protein sequence ID" value="RJS45414.1"/>
    <property type="molecule type" value="Genomic_DNA"/>
</dbReference>
<comment type="caution">
    <text evidence="1">The sequence shown here is derived from an EMBL/GenBank/DDBJ whole genome shotgun (WGS) entry which is preliminary data.</text>
</comment>
<gene>
    <name evidence="1" type="ORF">D4739_03720</name>
</gene>
<dbReference type="Pfam" id="PF13196">
    <property type="entry name" value="DUF4012"/>
    <property type="match status" value="1"/>
</dbReference>
<sequence length="591" mass="62350">MPRSRGLMEGNAMRKRTRWIVLAVVVVLLAVGGYAAWRALQVKDELGGAVDAASELRSALQSGDDKAADDALASLRAHAAAADEGTSGPTWSVLTRLPFVGDDAHAVRVISAVAFDLSGDGVAPLVDAGALDLEGFAPKDGRIDLTRIDKLSAPISTSAEAFAVAEKRLSAVDADGLVGPLASRWKQAMGDVRDAADGLEAGRVTARVLPAMLGADGPRKQLLVFQTNAEPRAPGGMPGSLATIDVRNGRLELARQRSASSFGELDTPVLPITKDEETRFGPQLGTFVMDAAFTPHFPREAELIAARWTQEYDEELDGVVAIDPVALGYLMEATGPIKVGNVELTSENVAEELLHGAYLRTPDPKLQDLWFESVAGSVFQRISDGPVDGERLVRELARGVDEGRIYVSSFHDEEQAELAGTKVAGEVPSSTQAAPQAGVYLNDSTASKMGWFLDYDVTVKSSCDGGKRRGLVATMDISSSLKPGTKLPEAVTGPGIFGTAKGEHLVSVELFGPQGGTLGRIKFDGEDQANAEFSSYLNHPTTSVAVFLGAGAKHQITWTMNTDSAASDQPVVVRVSAGVHPEDKSVVAPAC</sequence>
<dbReference type="Proteomes" id="UP000276542">
    <property type="component" value="Unassembled WGS sequence"/>
</dbReference>
<protein>
    <submittedName>
        <fullName evidence="1">DUF4012 domain-containing protein</fullName>
    </submittedName>
</protein>
<keyword evidence="2" id="KW-1185">Reference proteome</keyword>
<dbReference type="OrthoDB" id="3203519at2"/>
<accession>A0A3A5HBL0</accession>
<organism evidence="1 2">
    <name type="scientific">Nocardioides cavernaquae</name>
    <dbReference type="NCBI Taxonomy" id="2321396"/>
    <lineage>
        <taxon>Bacteria</taxon>
        <taxon>Bacillati</taxon>
        <taxon>Actinomycetota</taxon>
        <taxon>Actinomycetes</taxon>
        <taxon>Propionibacteriales</taxon>
        <taxon>Nocardioidaceae</taxon>
        <taxon>Nocardioides</taxon>
    </lineage>
</organism>
<evidence type="ECO:0000313" key="2">
    <source>
        <dbReference type="Proteomes" id="UP000276542"/>
    </source>
</evidence>